<evidence type="ECO:0000256" key="5">
    <source>
        <dbReference type="ARBA" id="ARBA00051915"/>
    </source>
</evidence>
<evidence type="ECO:0000313" key="11">
    <source>
        <dbReference type="Proteomes" id="UP000636264"/>
    </source>
</evidence>
<evidence type="ECO:0000256" key="2">
    <source>
        <dbReference type="ARBA" id="ARBA00022598"/>
    </source>
</evidence>
<gene>
    <name evidence="10" type="ORF">GCM10011385_20750</name>
</gene>
<dbReference type="Gene3D" id="3.30.300.30">
    <property type="match status" value="1"/>
</dbReference>
<dbReference type="GO" id="GO:0006631">
    <property type="term" value="P:fatty acid metabolic process"/>
    <property type="evidence" value="ECO:0007669"/>
    <property type="project" value="UniProtKB-KW"/>
</dbReference>
<dbReference type="PROSITE" id="PS00455">
    <property type="entry name" value="AMP_BINDING"/>
    <property type="match status" value="1"/>
</dbReference>
<dbReference type="Pfam" id="PF00501">
    <property type="entry name" value="AMP-binding"/>
    <property type="match status" value="1"/>
</dbReference>
<dbReference type="InterPro" id="IPR025110">
    <property type="entry name" value="AMP-bd_C"/>
</dbReference>
<evidence type="ECO:0000256" key="4">
    <source>
        <dbReference type="ARBA" id="ARBA00023098"/>
    </source>
</evidence>
<dbReference type="AlphaFoldDB" id="A0A916RUE8"/>
<dbReference type="PANTHER" id="PTHR43859">
    <property type="entry name" value="ACYL-ACTIVATING ENZYME"/>
    <property type="match status" value="1"/>
</dbReference>
<evidence type="ECO:0000256" key="1">
    <source>
        <dbReference type="ARBA" id="ARBA00006432"/>
    </source>
</evidence>
<keyword evidence="11" id="KW-1185">Reference proteome</keyword>
<comment type="similarity">
    <text evidence="1">Belongs to the ATP-dependent AMP-binding enzyme family.</text>
</comment>
<dbReference type="Proteomes" id="UP000636264">
    <property type="component" value="Unassembled WGS sequence"/>
</dbReference>
<evidence type="ECO:0000256" key="6">
    <source>
        <dbReference type="ARBA" id="ARBA00066616"/>
    </source>
</evidence>
<dbReference type="EC" id="6.2.1.44" evidence="6"/>
<feature type="domain" description="AMP-dependent synthetase/ligase" evidence="8">
    <location>
        <begin position="18"/>
        <end position="401"/>
    </location>
</feature>
<reference evidence="10" key="2">
    <citation type="submission" date="2020-09" db="EMBL/GenBank/DDBJ databases">
        <authorList>
            <person name="Sun Q."/>
            <person name="Zhou Y."/>
        </authorList>
    </citation>
    <scope>NUCLEOTIDE SEQUENCE</scope>
    <source>
        <strain evidence="10">CGMCC 1.15320</strain>
    </source>
</reference>
<organism evidence="10 11">
    <name type="scientific">Nitratireductor aestuarii</name>
    <dbReference type="NCBI Taxonomy" id="1735103"/>
    <lineage>
        <taxon>Bacteria</taxon>
        <taxon>Pseudomonadati</taxon>
        <taxon>Pseudomonadota</taxon>
        <taxon>Alphaproteobacteria</taxon>
        <taxon>Hyphomicrobiales</taxon>
        <taxon>Phyllobacteriaceae</taxon>
        <taxon>Nitratireductor</taxon>
    </lineage>
</organism>
<dbReference type="GO" id="GO:0016874">
    <property type="term" value="F:ligase activity"/>
    <property type="evidence" value="ECO:0007669"/>
    <property type="project" value="UniProtKB-KW"/>
</dbReference>
<dbReference type="Gene3D" id="3.40.50.12780">
    <property type="entry name" value="N-terminal domain of ligase-like"/>
    <property type="match status" value="1"/>
</dbReference>
<evidence type="ECO:0000259" key="8">
    <source>
        <dbReference type="Pfam" id="PF00501"/>
    </source>
</evidence>
<comment type="caution">
    <text evidence="10">The sequence shown here is derived from an EMBL/GenBank/DDBJ whole genome shotgun (WGS) entry which is preliminary data.</text>
</comment>
<proteinExistence type="inferred from homology"/>
<dbReference type="Pfam" id="PF13193">
    <property type="entry name" value="AMP-binding_C"/>
    <property type="match status" value="1"/>
</dbReference>
<dbReference type="InterPro" id="IPR045851">
    <property type="entry name" value="AMP-bd_C_sf"/>
</dbReference>
<protein>
    <recommendedName>
        <fullName evidence="7">3-methylmercaptopropionyl-CoA ligase</fullName>
        <ecNumber evidence="6">6.2.1.44</ecNumber>
    </recommendedName>
</protein>
<dbReference type="PANTHER" id="PTHR43859:SF4">
    <property type="entry name" value="BUTANOATE--COA LIGASE AAE1-RELATED"/>
    <property type="match status" value="1"/>
</dbReference>
<feature type="domain" description="AMP-binding enzyme C-terminal" evidence="9">
    <location>
        <begin position="450"/>
        <end position="525"/>
    </location>
</feature>
<dbReference type="EMBL" id="BMIF01000005">
    <property type="protein sequence ID" value="GGA66724.1"/>
    <property type="molecule type" value="Genomic_DNA"/>
</dbReference>
<evidence type="ECO:0000313" key="10">
    <source>
        <dbReference type="EMBL" id="GGA66724.1"/>
    </source>
</evidence>
<evidence type="ECO:0000259" key="9">
    <source>
        <dbReference type="Pfam" id="PF13193"/>
    </source>
</evidence>
<evidence type="ECO:0000256" key="3">
    <source>
        <dbReference type="ARBA" id="ARBA00022832"/>
    </source>
</evidence>
<reference evidence="10" key="1">
    <citation type="journal article" date="2014" name="Int. J. Syst. Evol. Microbiol.">
        <title>Complete genome sequence of Corynebacterium casei LMG S-19264T (=DSM 44701T), isolated from a smear-ripened cheese.</title>
        <authorList>
            <consortium name="US DOE Joint Genome Institute (JGI-PGF)"/>
            <person name="Walter F."/>
            <person name="Albersmeier A."/>
            <person name="Kalinowski J."/>
            <person name="Ruckert C."/>
        </authorList>
    </citation>
    <scope>NUCLEOTIDE SEQUENCE</scope>
    <source>
        <strain evidence="10">CGMCC 1.15320</strain>
    </source>
</reference>
<dbReference type="RefSeq" id="WP_188720981.1">
    <property type="nucleotide sequence ID" value="NZ_BMIF01000005.1"/>
</dbReference>
<evidence type="ECO:0000256" key="7">
    <source>
        <dbReference type="ARBA" id="ARBA00067668"/>
    </source>
</evidence>
<keyword evidence="3" id="KW-0276">Fatty acid metabolism</keyword>
<keyword evidence="4" id="KW-0443">Lipid metabolism</keyword>
<dbReference type="InterPro" id="IPR042099">
    <property type="entry name" value="ANL_N_sf"/>
</dbReference>
<comment type="catalytic activity">
    <reaction evidence="5">
        <text>3-(methylsulfanyl)propanoate + ATP + CoA = 3-(methylsulfanyl)propanoyl-CoA + AMP + diphosphate</text>
        <dbReference type="Rhea" id="RHEA:43052"/>
        <dbReference type="ChEBI" id="CHEBI:30616"/>
        <dbReference type="ChEBI" id="CHEBI:33019"/>
        <dbReference type="ChEBI" id="CHEBI:49016"/>
        <dbReference type="ChEBI" id="CHEBI:57287"/>
        <dbReference type="ChEBI" id="CHEBI:82815"/>
        <dbReference type="ChEBI" id="CHEBI:456215"/>
        <dbReference type="EC" id="6.2.1.44"/>
    </reaction>
    <physiologicalReaction direction="left-to-right" evidence="5">
        <dbReference type="Rhea" id="RHEA:43053"/>
    </physiologicalReaction>
</comment>
<name>A0A916RUE8_9HYPH</name>
<dbReference type="CDD" id="cd12119">
    <property type="entry name" value="ttLC_FACS_AlkK_like"/>
    <property type="match status" value="1"/>
</dbReference>
<keyword evidence="2 10" id="KW-0436">Ligase</keyword>
<sequence>MFGLMQDHELLISSLLDHAERYHPKTEIVSRTCEGDIVRTDYATLGQRVRKLAEALRELGVKQGDIVATMAWNTHRHLELYFAVSGMGAILHTVNPRLYHEQINYIMNHAEGSVLLFDISFSQIVGQLRGSFPKVRHFIAMTDEAHMPTDAGEVLCYETLLEQMPGEFVWPKLDERTASSLCYTSGTTGNPKGVLYSHRSSILHSFLVCQADGFGLSAQDSTLLVVPLFHVNAWGVPYAAAMSGAKLVLPGPNLDGKSLFELAVAEKCTMTLGVPTVWLGLLQYIESTPGLSVSDLPFNRLYIGGSAAPRALIQKLERGGVRAIHAWGMTETSPVAAVCNFLPHHYDLEEEARLDIQVKQGRAVFGVEWRIKDEDGNVLPHDGQVSGNLYVRGPWIASGYFKMDSAESLDEEGWFPTGDVAKIDPEGYVQLTDRSKDVIKSGGEWISSIELENAAVGHPDVQEAAVIGVAHPKWQERPLLIVVRKPGTDPKPEDIIAYLAERVVKWWLPDDVIFVDEIPHTATGKLHKQKLREQFRDYVLPTS</sequence>
<dbReference type="InterPro" id="IPR000873">
    <property type="entry name" value="AMP-dep_synth/lig_dom"/>
</dbReference>
<dbReference type="SUPFAM" id="SSF56801">
    <property type="entry name" value="Acetyl-CoA synthetase-like"/>
    <property type="match status" value="1"/>
</dbReference>
<accession>A0A916RUE8</accession>
<dbReference type="FunFam" id="3.30.300.30:FF:000008">
    <property type="entry name" value="2,3-dihydroxybenzoate-AMP ligase"/>
    <property type="match status" value="1"/>
</dbReference>
<dbReference type="InterPro" id="IPR020845">
    <property type="entry name" value="AMP-binding_CS"/>
</dbReference>
<dbReference type="NCBIfam" id="NF004837">
    <property type="entry name" value="PRK06187.1"/>
    <property type="match status" value="1"/>
</dbReference>